<dbReference type="AlphaFoldDB" id="A0A4R4K2I2"/>
<proteinExistence type="predicted"/>
<reference evidence="1 2" key="1">
    <citation type="submission" date="2019-02" db="EMBL/GenBank/DDBJ databases">
        <title>Arundinibacter roseus gen. nov., sp. nov., a new member of the family Cytophagaceae.</title>
        <authorList>
            <person name="Szuroczki S."/>
            <person name="Khayer B."/>
            <person name="Sproer C."/>
            <person name="Toumi M."/>
            <person name="Szabo A."/>
            <person name="Felfoldi T."/>
            <person name="Schumann P."/>
            <person name="Toth E."/>
        </authorList>
    </citation>
    <scope>NUCLEOTIDE SEQUENCE [LARGE SCALE GENOMIC DNA]</scope>
    <source>
        <strain evidence="1 2">DMA-k-7a</strain>
    </source>
</reference>
<accession>A0A4R4K2I2</accession>
<evidence type="ECO:0000313" key="1">
    <source>
        <dbReference type="EMBL" id="TDB61433.1"/>
    </source>
</evidence>
<keyword evidence="2" id="KW-1185">Reference proteome</keyword>
<comment type="caution">
    <text evidence="1">The sequence shown here is derived from an EMBL/GenBank/DDBJ whole genome shotgun (WGS) entry which is preliminary data.</text>
</comment>
<name>A0A4R4K2I2_9BACT</name>
<dbReference type="Proteomes" id="UP000295706">
    <property type="component" value="Unassembled WGS sequence"/>
</dbReference>
<gene>
    <name evidence="1" type="ORF">EZE20_19725</name>
</gene>
<dbReference type="EMBL" id="SMJU01000014">
    <property type="protein sequence ID" value="TDB61433.1"/>
    <property type="molecule type" value="Genomic_DNA"/>
</dbReference>
<sequence length="64" mass="7395">MEKRTPGKLRVGIYRFWIEYNQFFHGGTTPRLRKRAKQRKVNAGADFGRRAPLDKLDLAGFSGL</sequence>
<protein>
    <submittedName>
        <fullName evidence="1">Uncharacterized protein</fullName>
    </submittedName>
</protein>
<evidence type="ECO:0000313" key="2">
    <source>
        <dbReference type="Proteomes" id="UP000295706"/>
    </source>
</evidence>
<organism evidence="1 2">
    <name type="scientific">Arundinibacter roseus</name>
    <dbReference type="NCBI Taxonomy" id="2070510"/>
    <lineage>
        <taxon>Bacteria</taxon>
        <taxon>Pseudomonadati</taxon>
        <taxon>Bacteroidota</taxon>
        <taxon>Cytophagia</taxon>
        <taxon>Cytophagales</taxon>
        <taxon>Spirosomataceae</taxon>
        <taxon>Arundinibacter</taxon>
    </lineage>
</organism>
<dbReference type="RefSeq" id="WP_132120932.1">
    <property type="nucleotide sequence ID" value="NZ_SMJU01000014.1"/>
</dbReference>